<dbReference type="SMART" id="SM00382">
    <property type="entry name" value="AAA"/>
    <property type="match status" value="2"/>
</dbReference>
<dbReference type="InterPro" id="IPR036628">
    <property type="entry name" value="Clp_N_dom_sf"/>
</dbReference>
<dbReference type="PROSITE" id="PS51903">
    <property type="entry name" value="CLP_R"/>
    <property type="match status" value="1"/>
</dbReference>
<evidence type="ECO:0000256" key="1">
    <source>
        <dbReference type="ARBA" id="ARBA00022737"/>
    </source>
</evidence>
<dbReference type="InterPro" id="IPR018368">
    <property type="entry name" value="ClpA/B_CS1"/>
</dbReference>
<evidence type="ECO:0000256" key="6">
    <source>
        <dbReference type="SAM" id="Coils"/>
    </source>
</evidence>
<name>A0ABQ5SMF2_9CHLO</name>
<feature type="domain" description="Clp R" evidence="7">
    <location>
        <begin position="5"/>
        <end position="149"/>
    </location>
</feature>
<dbReference type="PANTHER" id="PTHR11638:SF18">
    <property type="entry name" value="HEAT SHOCK PROTEIN 104"/>
    <property type="match status" value="1"/>
</dbReference>
<gene>
    <name evidence="8" type="ORF">VaNZ11_015640</name>
</gene>
<evidence type="ECO:0000256" key="2">
    <source>
        <dbReference type="ARBA" id="ARBA00022741"/>
    </source>
</evidence>
<keyword evidence="9" id="KW-1185">Reference proteome</keyword>
<dbReference type="Gene3D" id="1.10.1780.10">
    <property type="entry name" value="Clp, N-terminal domain"/>
    <property type="match status" value="1"/>
</dbReference>
<dbReference type="Pfam" id="PF00004">
    <property type="entry name" value="AAA"/>
    <property type="match status" value="1"/>
</dbReference>
<keyword evidence="6" id="KW-0175">Coiled coil</keyword>
<reference evidence="8 9" key="1">
    <citation type="journal article" date="2023" name="IScience">
        <title>Expanded male sex-determining region conserved during the evolution of homothallism in the green alga Volvox.</title>
        <authorList>
            <person name="Yamamoto K."/>
            <person name="Matsuzaki R."/>
            <person name="Mahakham W."/>
            <person name="Heman W."/>
            <person name="Sekimoto H."/>
            <person name="Kawachi M."/>
            <person name="Minakuchi Y."/>
            <person name="Toyoda A."/>
            <person name="Nozaki H."/>
        </authorList>
    </citation>
    <scope>NUCLEOTIDE SEQUENCE [LARGE SCALE GENOMIC DNA]</scope>
    <source>
        <strain evidence="8 9">NIES-4468</strain>
    </source>
</reference>
<dbReference type="InterPro" id="IPR019489">
    <property type="entry name" value="Clp_ATPase_C"/>
</dbReference>
<dbReference type="PANTHER" id="PTHR11638">
    <property type="entry name" value="ATP-DEPENDENT CLP PROTEASE"/>
    <property type="match status" value="1"/>
</dbReference>
<comment type="caution">
    <text evidence="8">The sequence shown here is derived from an EMBL/GenBank/DDBJ whole genome shotgun (WGS) entry which is preliminary data.</text>
</comment>
<keyword evidence="2" id="KW-0547">Nucleotide-binding</keyword>
<dbReference type="Pfam" id="PF17871">
    <property type="entry name" value="AAA_lid_9"/>
    <property type="match status" value="1"/>
</dbReference>
<evidence type="ECO:0000259" key="7">
    <source>
        <dbReference type="PROSITE" id="PS51903"/>
    </source>
</evidence>
<dbReference type="Pfam" id="PF10431">
    <property type="entry name" value="ClpB_D2-small"/>
    <property type="match status" value="1"/>
</dbReference>
<dbReference type="InterPro" id="IPR003959">
    <property type="entry name" value="ATPase_AAA_core"/>
</dbReference>
<dbReference type="EMBL" id="BSDZ01000094">
    <property type="protein sequence ID" value="GLI70700.1"/>
    <property type="molecule type" value="Genomic_DNA"/>
</dbReference>
<dbReference type="InterPro" id="IPR004176">
    <property type="entry name" value="Clp_R_N"/>
</dbReference>
<dbReference type="InterPro" id="IPR003593">
    <property type="entry name" value="AAA+_ATPase"/>
</dbReference>
<dbReference type="InterPro" id="IPR041546">
    <property type="entry name" value="ClpA/ClpB_AAA_lid"/>
</dbReference>
<dbReference type="SUPFAM" id="SSF52540">
    <property type="entry name" value="P-loop containing nucleoside triphosphate hydrolases"/>
    <property type="match status" value="2"/>
</dbReference>
<evidence type="ECO:0000313" key="9">
    <source>
        <dbReference type="Proteomes" id="UP001165090"/>
    </source>
</evidence>
<keyword evidence="3" id="KW-0067">ATP-binding</keyword>
<protein>
    <recommendedName>
        <fullName evidence="7">Clp R domain-containing protein</fullName>
    </recommendedName>
</protein>
<organism evidence="8 9">
    <name type="scientific">Volvox africanus</name>
    <dbReference type="NCBI Taxonomy" id="51714"/>
    <lineage>
        <taxon>Eukaryota</taxon>
        <taxon>Viridiplantae</taxon>
        <taxon>Chlorophyta</taxon>
        <taxon>core chlorophytes</taxon>
        <taxon>Chlorophyceae</taxon>
        <taxon>CS clade</taxon>
        <taxon>Chlamydomonadales</taxon>
        <taxon>Volvocaceae</taxon>
        <taxon>Volvox</taxon>
    </lineage>
</organism>
<evidence type="ECO:0000256" key="4">
    <source>
        <dbReference type="ARBA" id="ARBA00023186"/>
    </source>
</evidence>
<dbReference type="InterPro" id="IPR027417">
    <property type="entry name" value="P-loop_NTPase"/>
</dbReference>
<keyword evidence="4" id="KW-0143">Chaperone</keyword>
<dbReference type="Gene3D" id="3.40.50.300">
    <property type="entry name" value="P-loop containing nucleotide triphosphate hydrolases"/>
    <property type="match status" value="3"/>
</dbReference>
<dbReference type="PROSITE" id="PS00870">
    <property type="entry name" value="CLPAB_1"/>
    <property type="match status" value="1"/>
</dbReference>
<dbReference type="InterPro" id="IPR001270">
    <property type="entry name" value="ClpA/B"/>
</dbReference>
<sequence>MAFDPKKATQKVNEILDSAISLANQEQHATLAPVHLAVVLFEEPQGLARSAVVRAAGKEAWLSCTRVLRRRLSKLPRINPAPETVSPGRELTKLLAAAAKSQKDRGDTYLGVDTLLAAVIAVSEVSEALSEAGLSRTKLESELEEVRKAGGNGPINSKTADTNLYALTKYGMDLTANAARADPVIGRDDEIRRVVRVLCRRTKNNPVLIGEPGVGKTAIVEGLAQRIVKGDVPETLQGVSLISLDMGALVAGAKFRGEFEERLKAVLAEVQQQAGKVVLFIDELHLVLGAGKAGDSAMDAANLLKPMLARGELRCIGATTLAEYREHIEKDAAFERRFQQVLVKEPSVEDTVAILRGIKERYEAHHGVHITDRALVVAAELSDRYITTRFLPDKAIDLVDEACANMRVQLDSKPEQLDALERQRTRLQVEAAALAKEKDALSKKRGTEVARELAALEDELRPLLLRYTRERERLEQLRRLAQKRDDILVNIQLAEQHNNLARIADLRYGALPEVEDQIKELRAAQPTDAILSEEVGPEEIRGVVARWTGIPVARLRQSECDKLLELRVQLQRRVVGQDAAVAAVADAVLRSRAGLAARNRGSSFLFLGPTGVGKTELAKALAELLFDDERMLVRIDMGEYMERHSVSRLIGAPPGYVGHEEGGQLTEAVRRRPYSVVLFDEVEKAHSEVFNVLLSILDDGRVTDSKGRTVNFANTVIILTSNLGSEALLHQAAVKNAHSNATASRGDLFREARQAVMSEVRRFFRPEFLNRLDDIVIFEPLQQSQLNGIAALLGKELGSRLAPRNISLSFTDAALSYAVRQAYDPMYGARPLRRWMEHMVITELSRMVIGGKLRDNSDVLVDVASNGAEEELTYMVMPKTAMEGAVGGRGGIGNAAGSAAELLMKRARMAVQSMDLDEVDDEDDDLRQRDY</sequence>
<evidence type="ECO:0000256" key="5">
    <source>
        <dbReference type="PROSITE-ProRule" id="PRU01251"/>
    </source>
</evidence>
<dbReference type="Pfam" id="PF02861">
    <property type="entry name" value="Clp_N"/>
    <property type="match status" value="1"/>
</dbReference>
<dbReference type="Pfam" id="PF07724">
    <property type="entry name" value="AAA_2"/>
    <property type="match status" value="1"/>
</dbReference>
<dbReference type="Gene3D" id="1.10.8.60">
    <property type="match status" value="1"/>
</dbReference>
<evidence type="ECO:0000256" key="3">
    <source>
        <dbReference type="ARBA" id="ARBA00022840"/>
    </source>
</evidence>
<proteinExistence type="predicted"/>
<dbReference type="PRINTS" id="PR00300">
    <property type="entry name" value="CLPPROTEASEA"/>
</dbReference>
<feature type="coiled-coil region" evidence="6">
    <location>
        <begin position="417"/>
        <end position="484"/>
    </location>
</feature>
<dbReference type="SMART" id="SM01086">
    <property type="entry name" value="ClpB_D2-small"/>
    <property type="match status" value="1"/>
</dbReference>
<dbReference type="SUPFAM" id="SSF81923">
    <property type="entry name" value="Double Clp-N motif"/>
    <property type="match status" value="1"/>
</dbReference>
<evidence type="ECO:0000313" key="8">
    <source>
        <dbReference type="EMBL" id="GLI70700.1"/>
    </source>
</evidence>
<dbReference type="InterPro" id="IPR050130">
    <property type="entry name" value="ClpA_ClpB"/>
</dbReference>
<dbReference type="Proteomes" id="UP001165090">
    <property type="component" value="Unassembled WGS sequence"/>
</dbReference>
<keyword evidence="1 5" id="KW-0677">Repeat</keyword>
<accession>A0ABQ5SMF2</accession>
<dbReference type="CDD" id="cd00009">
    <property type="entry name" value="AAA"/>
    <property type="match status" value="1"/>
</dbReference>
<dbReference type="CDD" id="cd19499">
    <property type="entry name" value="RecA-like_ClpB_Hsp104-like"/>
    <property type="match status" value="1"/>
</dbReference>